<reference evidence="7" key="1">
    <citation type="journal article" date="2023" name="Plant J.">
        <title>Genome sequences and population genomics provide insights into the demographic history, inbreeding, and mutation load of two 'living fossil' tree species of Dipteronia.</title>
        <authorList>
            <person name="Feng Y."/>
            <person name="Comes H.P."/>
            <person name="Chen J."/>
            <person name="Zhu S."/>
            <person name="Lu R."/>
            <person name="Zhang X."/>
            <person name="Li P."/>
            <person name="Qiu J."/>
            <person name="Olsen K.M."/>
            <person name="Qiu Y."/>
        </authorList>
    </citation>
    <scope>NUCLEOTIDE SEQUENCE</scope>
    <source>
        <strain evidence="7">NBL</strain>
    </source>
</reference>
<dbReference type="AlphaFoldDB" id="A0AAE0E1E6"/>
<dbReference type="SUPFAM" id="SSF51110">
    <property type="entry name" value="alpha-D-mannose-specific plant lectins"/>
    <property type="match status" value="1"/>
</dbReference>
<keyword evidence="3" id="KW-0325">Glycoprotein</keyword>
<keyword evidence="4" id="KW-1133">Transmembrane helix</keyword>
<keyword evidence="2" id="KW-1015">Disulfide bond</keyword>
<dbReference type="InterPro" id="IPR001480">
    <property type="entry name" value="Bulb-type_lectin_dom"/>
</dbReference>
<protein>
    <recommendedName>
        <fullName evidence="6">Bulb-type lectin domain-containing protein</fullName>
    </recommendedName>
</protein>
<evidence type="ECO:0000256" key="4">
    <source>
        <dbReference type="SAM" id="Phobius"/>
    </source>
</evidence>
<feature type="chain" id="PRO_5042000043" description="Bulb-type lectin domain-containing protein" evidence="5">
    <location>
        <begin position="26"/>
        <end position="213"/>
    </location>
</feature>
<evidence type="ECO:0000256" key="5">
    <source>
        <dbReference type="SAM" id="SignalP"/>
    </source>
</evidence>
<feature type="domain" description="Bulb-type lectin" evidence="6">
    <location>
        <begin position="26"/>
        <end position="155"/>
    </location>
</feature>
<comment type="caution">
    <text evidence="7">The sequence shown here is derived from an EMBL/GenBank/DDBJ whole genome shotgun (WGS) entry which is preliminary data.</text>
</comment>
<dbReference type="Proteomes" id="UP001281410">
    <property type="component" value="Unassembled WGS sequence"/>
</dbReference>
<dbReference type="InterPro" id="IPR036426">
    <property type="entry name" value="Bulb-type_lectin_dom_sf"/>
</dbReference>
<evidence type="ECO:0000256" key="2">
    <source>
        <dbReference type="ARBA" id="ARBA00023157"/>
    </source>
</evidence>
<dbReference type="PANTHER" id="PTHR32444">
    <property type="entry name" value="BULB-TYPE LECTIN DOMAIN-CONTAINING PROTEIN"/>
    <property type="match status" value="1"/>
</dbReference>
<gene>
    <name evidence="7" type="ORF">Dsin_022717</name>
</gene>
<dbReference type="EMBL" id="JANJYJ010000007">
    <property type="protein sequence ID" value="KAK3199302.1"/>
    <property type="molecule type" value="Genomic_DNA"/>
</dbReference>
<proteinExistence type="predicted"/>
<organism evidence="7 8">
    <name type="scientific">Dipteronia sinensis</name>
    <dbReference type="NCBI Taxonomy" id="43782"/>
    <lineage>
        <taxon>Eukaryota</taxon>
        <taxon>Viridiplantae</taxon>
        <taxon>Streptophyta</taxon>
        <taxon>Embryophyta</taxon>
        <taxon>Tracheophyta</taxon>
        <taxon>Spermatophyta</taxon>
        <taxon>Magnoliopsida</taxon>
        <taxon>eudicotyledons</taxon>
        <taxon>Gunneridae</taxon>
        <taxon>Pentapetalae</taxon>
        <taxon>rosids</taxon>
        <taxon>malvids</taxon>
        <taxon>Sapindales</taxon>
        <taxon>Sapindaceae</taxon>
        <taxon>Hippocastanoideae</taxon>
        <taxon>Acereae</taxon>
        <taxon>Dipteronia</taxon>
    </lineage>
</organism>
<keyword evidence="4" id="KW-0472">Membrane</keyword>
<feature type="signal peptide" evidence="5">
    <location>
        <begin position="1"/>
        <end position="25"/>
    </location>
</feature>
<dbReference type="Gene3D" id="2.90.10.10">
    <property type="entry name" value="Bulb-type lectin domain"/>
    <property type="match status" value="1"/>
</dbReference>
<evidence type="ECO:0000313" key="8">
    <source>
        <dbReference type="Proteomes" id="UP001281410"/>
    </source>
</evidence>
<evidence type="ECO:0000256" key="3">
    <source>
        <dbReference type="ARBA" id="ARBA00023180"/>
    </source>
</evidence>
<evidence type="ECO:0000313" key="7">
    <source>
        <dbReference type="EMBL" id="KAK3199302.1"/>
    </source>
</evidence>
<keyword evidence="1 5" id="KW-0732">Signal</keyword>
<feature type="transmembrane region" description="Helical" evidence="4">
    <location>
        <begin position="113"/>
        <end position="136"/>
    </location>
</feature>
<name>A0AAE0E1E6_9ROSI</name>
<evidence type="ECO:0000256" key="1">
    <source>
        <dbReference type="ARBA" id="ARBA00022729"/>
    </source>
</evidence>
<accession>A0AAE0E1E6</accession>
<keyword evidence="4" id="KW-0812">Transmembrane</keyword>
<dbReference type="SMART" id="SM00108">
    <property type="entry name" value="B_lectin"/>
    <property type="match status" value="1"/>
</dbReference>
<keyword evidence="8" id="KW-1185">Reference proteome</keyword>
<dbReference type="PANTHER" id="PTHR32444:SF118">
    <property type="entry name" value="OS09G0551150 PROTEIN"/>
    <property type="match status" value="1"/>
</dbReference>
<evidence type="ECO:0000259" key="6">
    <source>
        <dbReference type="PROSITE" id="PS50927"/>
    </source>
</evidence>
<dbReference type="PROSITE" id="PS50927">
    <property type="entry name" value="BULB_LECTIN"/>
    <property type="match status" value="1"/>
</dbReference>
<sequence>MENSFVLVLVIGLLSLSNFPKSSIASDTITPNETITHQKTIVSAGGRFELGFFSPKNDNSYYLGIWYKAVSPQTVVWVANRDYPILSSSASLSFGSDGNLSIYRKNTGNKKQLLIIVILTISLTVVTILSFVMLCVRGKLRRKGEDCCYLIWVRVQKPIVQSLLKKTSLEKVGKMKLNCHYLALQVFLLRRIISQLQISSGKVVLDLFTKEHY</sequence>